<dbReference type="Pfam" id="PF14246">
    <property type="entry name" value="TetR_C_7"/>
    <property type="match status" value="1"/>
</dbReference>
<dbReference type="EMBL" id="CP020569">
    <property type="protein sequence ID" value="ARF58257.1"/>
    <property type="molecule type" value="Genomic_DNA"/>
</dbReference>
<keyword evidence="3" id="KW-0804">Transcription</keyword>
<dbReference type="PRINTS" id="PR00455">
    <property type="entry name" value="HTHTETR"/>
</dbReference>
<reference evidence="6 7" key="1">
    <citation type="submission" date="2017-04" db="EMBL/GenBank/DDBJ databases">
        <title>Complete Genome Sequence of Streptomyces gilvosporeus F607, a Capable Producer of Natamycin.</title>
        <authorList>
            <person name="Zong G."/>
            <person name="Zhong C."/>
            <person name="Fu J."/>
            <person name="Qin R."/>
            <person name="Cao G."/>
        </authorList>
    </citation>
    <scope>NUCLEOTIDE SEQUENCE [LARGE SCALE GENOMIC DNA]</scope>
    <source>
        <strain evidence="6 7">F607</strain>
    </source>
</reference>
<evidence type="ECO:0000256" key="4">
    <source>
        <dbReference type="PROSITE-ProRule" id="PRU00335"/>
    </source>
</evidence>
<evidence type="ECO:0000313" key="7">
    <source>
        <dbReference type="Proteomes" id="UP000192726"/>
    </source>
</evidence>
<organism evidence="6 7">
    <name type="scientific">Streptomyces gilvosporeus</name>
    <dbReference type="NCBI Taxonomy" id="553510"/>
    <lineage>
        <taxon>Bacteria</taxon>
        <taxon>Bacillati</taxon>
        <taxon>Actinomycetota</taxon>
        <taxon>Actinomycetes</taxon>
        <taxon>Kitasatosporales</taxon>
        <taxon>Streptomycetaceae</taxon>
        <taxon>Streptomyces</taxon>
    </lineage>
</organism>
<accession>A0A1V0TZD9</accession>
<dbReference type="GO" id="GO:0000976">
    <property type="term" value="F:transcription cis-regulatory region binding"/>
    <property type="evidence" value="ECO:0007669"/>
    <property type="project" value="TreeGrafter"/>
</dbReference>
<keyword evidence="2 4" id="KW-0238">DNA-binding</keyword>
<dbReference type="InterPro" id="IPR009057">
    <property type="entry name" value="Homeodomain-like_sf"/>
</dbReference>
<protein>
    <submittedName>
        <fullName evidence="6">TetR family transcriptional regulator</fullName>
    </submittedName>
</protein>
<keyword evidence="7" id="KW-1185">Reference proteome</keyword>
<dbReference type="SUPFAM" id="SSF46689">
    <property type="entry name" value="Homeodomain-like"/>
    <property type="match status" value="1"/>
</dbReference>
<dbReference type="InterPro" id="IPR050109">
    <property type="entry name" value="HTH-type_TetR-like_transc_reg"/>
</dbReference>
<dbReference type="SUPFAM" id="SSF48498">
    <property type="entry name" value="Tetracyclin repressor-like, C-terminal domain"/>
    <property type="match status" value="1"/>
</dbReference>
<dbReference type="PROSITE" id="PS50977">
    <property type="entry name" value="HTH_TETR_2"/>
    <property type="match status" value="1"/>
</dbReference>
<dbReference type="InterPro" id="IPR001647">
    <property type="entry name" value="HTH_TetR"/>
</dbReference>
<dbReference type="Pfam" id="PF00440">
    <property type="entry name" value="TetR_N"/>
    <property type="match status" value="1"/>
</dbReference>
<feature type="DNA-binding region" description="H-T-H motif" evidence="4">
    <location>
        <begin position="37"/>
        <end position="56"/>
    </location>
</feature>
<evidence type="ECO:0000256" key="2">
    <source>
        <dbReference type="ARBA" id="ARBA00023125"/>
    </source>
</evidence>
<dbReference type="PANTHER" id="PTHR30055:SF238">
    <property type="entry name" value="MYCOFACTOCIN BIOSYNTHESIS TRANSCRIPTIONAL REGULATOR MFTR-RELATED"/>
    <property type="match status" value="1"/>
</dbReference>
<proteinExistence type="predicted"/>
<evidence type="ECO:0000313" key="6">
    <source>
        <dbReference type="EMBL" id="ARF58257.1"/>
    </source>
</evidence>
<gene>
    <name evidence="6" type="ORF">B1H19_32405</name>
</gene>
<dbReference type="KEGG" id="sgv:B1H19_32405"/>
<dbReference type="PANTHER" id="PTHR30055">
    <property type="entry name" value="HTH-TYPE TRANSCRIPTIONAL REGULATOR RUTR"/>
    <property type="match status" value="1"/>
</dbReference>
<evidence type="ECO:0000259" key="5">
    <source>
        <dbReference type="PROSITE" id="PS50977"/>
    </source>
</evidence>
<feature type="domain" description="HTH tetR-type" evidence="5">
    <location>
        <begin position="14"/>
        <end position="74"/>
    </location>
</feature>
<sequence length="229" mass="24579">MTHDATDAPLTGGALTRSRILDAAAALMSTVGLTRTTTKVIAREAGCSEATLYKHFRNKEEIFVRVLHERAPQYSEALAQLPGRAGDDRGPAAHLTQMTLAAVRFYRRAFPMAASLFASPELLDTHRRRLDELGTVGPQNATQHLAAYLAAEQELGRISPGIDPHAAATLLIGACFHRAFLDLFFGAQAPDDALLPRDEEEFARETVRALLDGVAPGGVASPAEESPAP</sequence>
<evidence type="ECO:0000256" key="1">
    <source>
        <dbReference type="ARBA" id="ARBA00023015"/>
    </source>
</evidence>
<dbReference type="Gene3D" id="1.10.357.10">
    <property type="entry name" value="Tetracycline Repressor, domain 2"/>
    <property type="match status" value="1"/>
</dbReference>
<dbReference type="GO" id="GO:0003700">
    <property type="term" value="F:DNA-binding transcription factor activity"/>
    <property type="evidence" value="ECO:0007669"/>
    <property type="project" value="TreeGrafter"/>
</dbReference>
<dbReference type="AlphaFoldDB" id="A0A1V0TZD9"/>
<dbReference type="RefSeq" id="WP_083108456.1">
    <property type="nucleotide sequence ID" value="NZ_CP020569.1"/>
</dbReference>
<dbReference type="InterPro" id="IPR036271">
    <property type="entry name" value="Tet_transcr_reg_TetR-rel_C_sf"/>
</dbReference>
<dbReference type="OrthoDB" id="3472897at2"/>
<dbReference type="InterPro" id="IPR039536">
    <property type="entry name" value="TetR_C_Proteobacteria"/>
</dbReference>
<dbReference type="Proteomes" id="UP000192726">
    <property type="component" value="Chromosome"/>
</dbReference>
<keyword evidence="1" id="KW-0805">Transcription regulation</keyword>
<evidence type="ECO:0000256" key="3">
    <source>
        <dbReference type="ARBA" id="ARBA00023163"/>
    </source>
</evidence>
<name>A0A1V0TZD9_9ACTN</name>